<gene>
    <name evidence="4" type="ORF">E6O51_10310</name>
</gene>
<feature type="transmembrane region" description="Helical" evidence="2">
    <location>
        <begin position="235"/>
        <end position="252"/>
    </location>
</feature>
<comment type="caution">
    <text evidence="4">The sequence shown here is derived from an EMBL/GenBank/DDBJ whole genome shotgun (WGS) entry which is preliminary data.</text>
</comment>
<evidence type="ECO:0000256" key="1">
    <source>
        <dbReference type="SAM" id="MobiDB-lite"/>
    </source>
</evidence>
<dbReference type="Gene3D" id="3.40.30.10">
    <property type="entry name" value="Glutaredoxin"/>
    <property type="match status" value="1"/>
</dbReference>
<feature type="transmembrane region" description="Helical" evidence="2">
    <location>
        <begin position="306"/>
        <end position="324"/>
    </location>
</feature>
<sequence>MSGKYQVIISGRTLNGAPLSGIKAEVAQAFRLRDDQVERMLSGKPQVVSRSTSAEGAERLLARLRGLGLEARAELLAESRNEAPAELTPKAESPSSPASDELFALAGPAPAGHGAAAGGIAADALPVDEVVCPKCGEAQPKRTLCRACGLDMPRYLASQEALQREEREARAAELAARRAGSGTAPRTGGGGGGAALLSFSFAGRFGRLDYFSASLLSSVIAFALIWLAVVTGVNGLAGLGMLLSFIYALRCVALRLHDTGRTGWLALVAIVPLIGALMMLALLFIGGEEEDNEYGPAIAEAGAGRALLSLAAMVVVSAVTYGAVTESPERMMSFAQAMGVGPGAPGFAGDADEEAYMDESVQYARNNRIDIYVIAGCTDCDAMQAWLEDNGLYATVYHVDSDRQAAERLQSIIGGNARIQLPVLEVNGKVLPGNPDVGDVHDHLRLASD</sequence>
<dbReference type="PANTHER" id="PTHR34980">
    <property type="entry name" value="INNER MEMBRANE PROTEIN-RELATED-RELATED"/>
    <property type="match status" value="1"/>
</dbReference>
<evidence type="ECO:0000256" key="2">
    <source>
        <dbReference type="SAM" id="Phobius"/>
    </source>
</evidence>
<feature type="transmembrane region" description="Helical" evidence="2">
    <location>
        <begin position="210"/>
        <end position="229"/>
    </location>
</feature>
<feature type="region of interest" description="Disordered" evidence="1">
    <location>
        <begin position="80"/>
        <end position="103"/>
    </location>
</feature>
<dbReference type="AlphaFoldDB" id="A0A4S4ANH8"/>
<dbReference type="GO" id="GO:0005886">
    <property type="term" value="C:plasma membrane"/>
    <property type="evidence" value="ECO:0007669"/>
    <property type="project" value="TreeGrafter"/>
</dbReference>
<keyword evidence="2" id="KW-1133">Transmembrane helix</keyword>
<dbReference type="InterPro" id="IPR008523">
    <property type="entry name" value="DUF805"/>
</dbReference>
<dbReference type="RefSeq" id="WP_136384912.1">
    <property type="nucleotide sequence ID" value="NZ_SSOD01000007.1"/>
</dbReference>
<proteinExistence type="predicted"/>
<protein>
    <submittedName>
        <fullName evidence="4">DUF805 domain-containing protein</fullName>
    </submittedName>
</protein>
<feature type="domain" description="Glutaredoxin" evidence="3">
    <location>
        <begin position="371"/>
        <end position="430"/>
    </location>
</feature>
<keyword evidence="2" id="KW-0472">Membrane</keyword>
<dbReference type="InterPro" id="IPR036249">
    <property type="entry name" value="Thioredoxin-like_sf"/>
</dbReference>
<reference evidence="4 5" key="1">
    <citation type="submission" date="2019-04" db="EMBL/GenBank/DDBJ databases">
        <title>Azoarcus rhizosphaerae sp. nov. isolated from rhizosphere of Ficus religiosa.</title>
        <authorList>
            <person name="Lin S.-Y."/>
            <person name="Hameed A."/>
            <person name="Hsu Y.-H."/>
            <person name="Young C.-C."/>
        </authorList>
    </citation>
    <scope>NUCLEOTIDE SEQUENCE [LARGE SCALE GENOMIC DNA]</scope>
    <source>
        <strain evidence="4 5">CC-YHH848</strain>
    </source>
</reference>
<accession>A0A4S4ANH8</accession>
<organism evidence="4 5">
    <name type="scientific">Pseudothauera rhizosphaerae</name>
    <dbReference type="NCBI Taxonomy" id="2565932"/>
    <lineage>
        <taxon>Bacteria</taxon>
        <taxon>Pseudomonadati</taxon>
        <taxon>Pseudomonadota</taxon>
        <taxon>Betaproteobacteria</taxon>
        <taxon>Rhodocyclales</taxon>
        <taxon>Zoogloeaceae</taxon>
        <taxon>Pseudothauera</taxon>
    </lineage>
</organism>
<evidence type="ECO:0000259" key="3">
    <source>
        <dbReference type="Pfam" id="PF00462"/>
    </source>
</evidence>
<feature type="transmembrane region" description="Helical" evidence="2">
    <location>
        <begin position="264"/>
        <end position="286"/>
    </location>
</feature>
<keyword evidence="5" id="KW-1185">Reference proteome</keyword>
<dbReference type="SUPFAM" id="SSF52833">
    <property type="entry name" value="Thioredoxin-like"/>
    <property type="match status" value="1"/>
</dbReference>
<name>A0A4S4ANH8_9RHOO</name>
<dbReference type="Pfam" id="PF05656">
    <property type="entry name" value="DUF805"/>
    <property type="match status" value="1"/>
</dbReference>
<dbReference type="Pfam" id="PF00462">
    <property type="entry name" value="Glutaredoxin"/>
    <property type="match status" value="1"/>
</dbReference>
<dbReference type="InterPro" id="IPR002109">
    <property type="entry name" value="Glutaredoxin"/>
</dbReference>
<dbReference type="Proteomes" id="UP000307956">
    <property type="component" value="Unassembled WGS sequence"/>
</dbReference>
<evidence type="ECO:0000313" key="5">
    <source>
        <dbReference type="Proteomes" id="UP000307956"/>
    </source>
</evidence>
<evidence type="ECO:0000313" key="4">
    <source>
        <dbReference type="EMBL" id="THF61207.1"/>
    </source>
</evidence>
<dbReference type="PANTHER" id="PTHR34980:SF2">
    <property type="entry name" value="INNER MEMBRANE PROTEIN YHAH-RELATED"/>
    <property type="match status" value="1"/>
</dbReference>
<dbReference type="OrthoDB" id="9812349at2"/>
<dbReference type="EMBL" id="SSOD01000007">
    <property type="protein sequence ID" value="THF61207.1"/>
    <property type="molecule type" value="Genomic_DNA"/>
</dbReference>
<keyword evidence="2" id="KW-0812">Transmembrane</keyword>
<dbReference type="PROSITE" id="PS51354">
    <property type="entry name" value="GLUTAREDOXIN_2"/>
    <property type="match status" value="1"/>
</dbReference>